<feature type="compositionally biased region" description="Low complexity" evidence="1">
    <location>
        <begin position="85"/>
        <end position="111"/>
    </location>
</feature>
<evidence type="ECO:0000256" key="1">
    <source>
        <dbReference type="SAM" id="MobiDB-lite"/>
    </source>
</evidence>
<proteinExistence type="predicted"/>
<comment type="caution">
    <text evidence="2">The sequence shown here is derived from an EMBL/GenBank/DDBJ whole genome shotgun (WGS) entry which is preliminary data.</text>
</comment>
<dbReference type="EMBL" id="NLAX01001034">
    <property type="protein sequence ID" value="PKS06534.1"/>
    <property type="molecule type" value="Genomic_DNA"/>
</dbReference>
<evidence type="ECO:0000313" key="2">
    <source>
        <dbReference type="EMBL" id="PKS06534.1"/>
    </source>
</evidence>
<dbReference type="Proteomes" id="UP000233524">
    <property type="component" value="Unassembled WGS sequence"/>
</dbReference>
<name>A0A2N3N284_9PEZI</name>
<dbReference type="STRING" id="41688.A0A2N3N284"/>
<dbReference type="AlphaFoldDB" id="A0A2N3N284"/>
<accession>A0A2N3N284</accession>
<sequence length="740" mass="81625">MPPIPPTVPAGVSAPYPLPGGQHQHTQHTQQPQQSTLDFILRTERAVARGLAPRAPYPGHSAPTMEPINYADPDMRLLNRPRKLSNSSTSSSNTASRETYSSGTRTSSWSSATSFDSMDFINNRSAEYGYSRSSASSGRPHMYRSKPNEIFAALPGEVLELILDELKKLHLGKNTESCSTCWMRDLCSIMMASKKWSKFARTSLYEDIQLNGLDSTVMKKRYRGCANPRLVLLRRTLRANNQVAVIVHSLKVPAVPEDTPVEAYHDLVASVVMACPNLERLVGLHPRYSHNFDRLYHALSTRQKLKQMDWMVDSVSVLQRPPTRSVTKQLTKTHPTTGHQGPFLTPNDILPSQSNAFLEYHLNWAHLTTLTIHTLPGGSLTPDNLITSAISYLPSLQHLFLSALPFTAFKDDSLLSLPALKTLSLSYLSGITSNGLSNFATRSSSRSIQRLVLRHVNIDEMPALARILSNLIHLENLAFVQSFPPLMPEDNFILLMPYLASNSLQKLHWDITSHPTCANVADSILARSIAAKGFPALRTLRAPNDPEGIFQGLCRPRDRVDMPGDRFRPITNHARNMSGGGKSLSVPASPTAATAAAAAATVKSPTSPAFSPDPWLLAPATNLHQARLAAQARLEAAWRFPRFHCNVVDEQGMLVDKFSLAGFIGATESKILYDLRPDAGAKDENGGLVEVGDVIGDCGEKGGEMCNGRWNMPSGPVDKKDKDKDRWWHVERGRWVGVEM</sequence>
<dbReference type="OrthoDB" id="3210378at2759"/>
<dbReference type="SUPFAM" id="SSF52058">
    <property type="entry name" value="L domain-like"/>
    <property type="match status" value="1"/>
</dbReference>
<dbReference type="InParanoid" id="A0A2N3N284"/>
<dbReference type="InterPro" id="IPR032675">
    <property type="entry name" value="LRR_dom_sf"/>
</dbReference>
<feature type="compositionally biased region" description="Polar residues" evidence="1">
    <location>
        <begin position="323"/>
        <end position="339"/>
    </location>
</feature>
<evidence type="ECO:0008006" key="4">
    <source>
        <dbReference type="Google" id="ProtNLM"/>
    </source>
</evidence>
<keyword evidence="3" id="KW-1185">Reference proteome</keyword>
<feature type="region of interest" description="Disordered" evidence="1">
    <location>
        <begin position="51"/>
        <end position="111"/>
    </location>
</feature>
<protein>
    <recommendedName>
        <fullName evidence="4">F-box domain-containing protein</fullName>
    </recommendedName>
</protein>
<feature type="compositionally biased region" description="Low complexity" evidence="1">
    <location>
        <begin position="19"/>
        <end position="34"/>
    </location>
</feature>
<evidence type="ECO:0000313" key="3">
    <source>
        <dbReference type="Proteomes" id="UP000233524"/>
    </source>
</evidence>
<gene>
    <name evidence="2" type="ORF">jhhlp_007282</name>
</gene>
<dbReference type="VEuPathDB" id="FungiDB:jhhlp_007282"/>
<dbReference type="Gene3D" id="3.80.10.10">
    <property type="entry name" value="Ribonuclease Inhibitor"/>
    <property type="match status" value="1"/>
</dbReference>
<feature type="region of interest" description="Disordered" evidence="1">
    <location>
        <begin position="1"/>
        <end position="34"/>
    </location>
</feature>
<organism evidence="2 3">
    <name type="scientific">Lomentospora prolificans</name>
    <dbReference type="NCBI Taxonomy" id="41688"/>
    <lineage>
        <taxon>Eukaryota</taxon>
        <taxon>Fungi</taxon>
        <taxon>Dikarya</taxon>
        <taxon>Ascomycota</taxon>
        <taxon>Pezizomycotina</taxon>
        <taxon>Sordariomycetes</taxon>
        <taxon>Hypocreomycetidae</taxon>
        <taxon>Microascales</taxon>
        <taxon>Microascaceae</taxon>
        <taxon>Lomentospora</taxon>
    </lineage>
</organism>
<feature type="region of interest" description="Disordered" evidence="1">
    <location>
        <begin position="323"/>
        <end position="345"/>
    </location>
</feature>
<reference evidence="2 3" key="1">
    <citation type="journal article" date="2017" name="G3 (Bethesda)">
        <title>First Draft Genome Sequence of the Pathogenic Fungus Lomentospora prolificans (Formerly Scedosporium prolificans).</title>
        <authorList>
            <person name="Luo R."/>
            <person name="Zimin A."/>
            <person name="Workman R."/>
            <person name="Fan Y."/>
            <person name="Pertea G."/>
            <person name="Grossman N."/>
            <person name="Wear M.P."/>
            <person name="Jia B."/>
            <person name="Miller H."/>
            <person name="Casadevall A."/>
            <person name="Timp W."/>
            <person name="Zhang S.X."/>
            <person name="Salzberg S.L."/>
        </authorList>
    </citation>
    <scope>NUCLEOTIDE SEQUENCE [LARGE SCALE GENOMIC DNA]</scope>
    <source>
        <strain evidence="2 3">JHH-5317</strain>
    </source>
</reference>